<keyword evidence="5" id="KW-0175">Coiled coil</keyword>
<evidence type="ECO:0000256" key="4">
    <source>
        <dbReference type="PIRSR" id="PIRSR600898-1"/>
    </source>
</evidence>
<evidence type="ECO:0000313" key="7">
    <source>
        <dbReference type="Proteomes" id="UP000290189"/>
    </source>
</evidence>
<accession>A0A3P3Y7H9</accession>
<dbReference type="GO" id="GO:0016702">
    <property type="term" value="F:oxidoreductase activity, acting on single donors with incorporation of molecular oxygen, incorporation of two atoms of oxygen"/>
    <property type="evidence" value="ECO:0007669"/>
    <property type="project" value="UniProtKB-ARBA"/>
</dbReference>
<dbReference type="PANTHER" id="PTHR28657:SF3">
    <property type="entry name" value="INDOLEAMINE 2,3-DIOXYGENASE"/>
    <property type="match status" value="1"/>
</dbReference>
<protein>
    <recommendedName>
        <fullName evidence="8">Indoleamine 2,3-dioxygenase</fullName>
    </recommendedName>
</protein>
<dbReference type="InterPro" id="IPR000898">
    <property type="entry name" value="Indolamine_dOase"/>
</dbReference>
<keyword evidence="3 4" id="KW-0408">Iron</keyword>
<keyword evidence="2 4" id="KW-0479">Metal-binding</keyword>
<proteinExistence type="inferred from homology"/>
<dbReference type="SUPFAM" id="SSF140959">
    <property type="entry name" value="Indolic compounds 2,3-dioxygenase-like"/>
    <property type="match status" value="1"/>
</dbReference>
<dbReference type="GO" id="GO:0019441">
    <property type="term" value="P:L-tryptophan catabolic process to kynurenine"/>
    <property type="evidence" value="ECO:0007669"/>
    <property type="project" value="InterPro"/>
</dbReference>
<evidence type="ECO:0008006" key="8">
    <source>
        <dbReference type="Google" id="ProtNLM"/>
    </source>
</evidence>
<dbReference type="GO" id="GO:0020037">
    <property type="term" value="F:heme binding"/>
    <property type="evidence" value="ECO:0007669"/>
    <property type="project" value="InterPro"/>
</dbReference>
<organism evidence="6 7">
    <name type="scientific">Plasmodiophora brassicae</name>
    <name type="common">Clubroot disease agent</name>
    <dbReference type="NCBI Taxonomy" id="37360"/>
    <lineage>
        <taxon>Eukaryota</taxon>
        <taxon>Sar</taxon>
        <taxon>Rhizaria</taxon>
        <taxon>Endomyxa</taxon>
        <taxon>Phytomyxea</taxon>
        <taxon>Plasmodiophorida</taxon>
        <taxon>Plasmodiophoridae</taxon>
        <taxon>Plasmodiophora</taxon>
    </lineage>
</organism>
<dbReference type="Gene3D" id="1.20.58.480">
    <property type="match status" value="1"/>
</dbReference>
<feature type="coiled-coil region" evidence="5">
    <location>
        <begin position="455"/>
        <end position="482"/>
    </location>
</feature>
<sequence>MCEYDVNARAMHTKLHDSQADKCPVDKAGNAVETWRMQIDPKDVSRPQFMVGVENGFLPRQDPLPALPERFKELESLLQRMPIVMANGQPGLLASGKFGEAVEKELPLYDLSDIEDTRLLAGLYRDYTFVASAYLLEPCDLNYRTTKDYGLGRDRLPRNIAVPLATVAKKIGAKPFMEYALSYSLYNYRRTDTTKPPDYPNLELIRAFGGTKSEHGFILVHVSMVRHSGALVNGVLAVVDGASSNNRQAFNQGLVDVCSTLSCINSVMESMWNRSRPSDYDQFRTFIMGTKNQPMFPHGVVYEGVSEEPTFFRGESGANDSMIPTIDNLLQLTLSLPENPLTSILRDFRSYRPTNHSEFVQWVEHQANRVNVRQFAEADPNSAVLYLKIVDGVRNFRSRHWNFTKEYILRYSSHPVATGGSPIVTWLPNQLGAVLRVMQDVISKVNTSALTEDNKAALNDIAERVSEQREILDREVADLQKRFPNQSQLAVV</sequence>
<dbReference type="Pfam" id="PF01231">
    <property type="entry name" value="IDO"/>
    <property type="match status" value="1"/>
</dbReference>
<geneLocation type="mitochondrion" evidence="6"/>
<evidence type="ECO:0000313" key="6">
    <source>
        <dbReference type="EMBL" id="SPQ96133.1"/>
    </source>
</evidence>
<keyword evidence="6" id="KW-0496">Mitochondrion</keyword>
<dbReference type="PANTHER" id="PTHR28657">
    <property type="entry name" value="INDOLEAMINE 2,3-DIOXYGENASE"/>
    <property type="match status" value="1"/>
</dbReference>
<feature type="binding site" description="proximal binding residue" evidence="4">
    <location>
        <position position="400"/>
    </location>
    <ligand>
        <name>heme b</name>
        <dbReference type="ChEBI" id="CHEBI:60344"/>
    </ligand>
    <ligandPart>
        <name>Fe</name>
        <dbReference type="ChEBI" id="CHEBI:18248"/>
    </ligandPart>
</feature>
<gene>
    <name evidence="6" type="ORF">PLBR_LOCUS3348</name>
</gene>
<comment type="similarity">
    <text evidence="1">Belongs to the indoleamine 2,3-dioxygenase family.</text>
</comment>
<evidence type="ECO:0000256" key="2">
    <source>
        <dbReference type="ARBA" id="ARBA00022723"/>
    </source>
</evidence>
<evidence type="ECO:0000256" key="5">
    <source>
        <dbReference type="SAM" id="Coils"/>
    </source>
</evidence>
<dbReference type="FunFam" id="1.20.58.480:FF:000005">
    <property type="entry name" value="Indoleamine 2,3-dioxygenase family protein"/>
    <property type="match status" value="1"/>
</dbReference>
<keyword evidence="4" id="KW-0349">Heme</keyword>
<dbReference type="GO" id="GO:0046872">
    <property type="term" value="F:metal ion binding"/>
    <property type="evidence" value="ECO:0007669"/>
    <property type="project" value="UniProtKB-KW"/>
</dbReference>
<name>A0A3P3Y7H9_PLABS</name>
<dbReference type="Proteomes" id="UP000290189">
    <property type="component" value="Unassembled WGS sequence"/>
</dbReference>
<dbReference type="EMBL" id="OVEO01000005">
    <property type="protein sequence ID" value="SPQ96133.1"/>
    <property type="molecule type" value="Genomic_DNA"/>
</dbReference>
<dbReference type="AlphaFoldDB" id="A0A3P3Y7H9"/>
<dbReference type="InterPro" id="IPR037217">
    <property type="entry name" value="Trp/Indoleamine_2_3_dOase-like"/>
</dbReference>
<reference evidence="6 7" key="1">
    <citation type="submission" date="2018-03" db="EMBL/GenBank/DDBJ databases">
        <authorList>
            <person name="Fogelqvist J."/>
        </authorList>
    </citation>
    <scope>NUCLEOTIDE SEQUENCE [LARGE SCALE GENOMIC DNA]</scope>
</reference>
<evidence type="ECO:0000256" key="3">
    <source>
        <dbReference type="ARBA" id="ARBA00023004"/>
    </source>
</evidence>
<evidence type="ECO:0000256" key="1">
    <source>
        <dbReference type="ARBA" id="ARBA00007119"/>
    </source>
</evidence>